<feature type="transmembrane region" description="Helical" evidence="7">
    <location>
        <begin position="188"/>
        <end position="210"/>
    </location>
</feature>
<dbReference type="GO" id="GO:0005886">
    <property type="term" value="C:plasma membrane"/>
    <property type="evidence" value="ECO:0007669"/>
    <property type="project" value="UniProtKB-SubCell"/>
</dbReference>
<comment type="subcellular location">
    <subcellularLocation>
        <location evidence="1 7">Cell membrane</location>
        <topology evidence="1 7">Multi-pass membrane protein</topology>
    </subcellularLocation>
</comment>
<evidence type="ECO:0000256" key="4">
    <source>
        <dbReference type="ARBA" id="ARBA00022692"/>
    </source>
</evidence>
<keyword evidence="3" id="KW-1003">Cell membrane</keyword>
<feature type="transmembrane region" description="Helical" evidence="7">
    <location>
        <begin position="147"/>
        <end position="167"/>
    </location>
</feature>
<comment type="similarity">
    <text evidence="7">Belongs to the binding-protein-dependent transport system permease family.</text>
</comment>
<dbReference type="InterPro" id="IPR035906">
    <property type="entry name" value="MetI-like_sf"/>
</dbReference>
<keyword evidence="2 7" id="KW-0813">Transport</keyword>
<dbReference type="CDD" id="cd06261">
    <property type="entry name" value="TM_PBP2"/>
    <property type="match status" value="1"/>
</dbReference>
<name>A0A1I7GA96_9BACL</name>
<dbReference type="GO" id="GO:0055085">
    <property type="term" value="P:transmembrane transport"/>
    <property type="evidence" value="ECO:0007669"/>
    <property type="project" value="InterPro"/>
</dbReference>
<gene>
    <name evidence="9" type="ORF">SAMN05421543_10299</name>
</gene>
<evidence type="ECO:0000313" key="9">
    <source>
        <dbReference type="EMBL" id="SFU45378.1"/>
    </source>
</evidence>
<dbReference type="Gene3D" id="1.10.3720.10">
    <property type="entry name" value="MetI-like"/>
    <property type="match status" value="1"/>
</dbReference>
<feature type="transmembrane region" description="Helical" evidence="7">
    <location>
        <begin position="75"/>
        <end position="100"/>
    </location>
</feature>
<protein>
    <submittedName>
        <fullName evidence="9">Raffinose/stachyose/melibiose transport system permease protein</fullName>
    </submittedName>
</protein>
<keyword evidence="6 7" id="KW-0472">Membrane</keyword>
<reference evidence="10" key="1">
    <citation type="submission" date="2016-10" db="EMBL/GenBank/DDBJ databases">
        <authorList>
            <person name="Varghese N."/>
        </authorList>
    </citation>
    <scope>NUCLEOTIDE SEQUENCE [LARGE SCALE GENOMIC DNA]</scope>
    <source>
        <strain evidence="10">DSM 17980</strain>
    </source>
</reference>
<sequence length="281" mass="31097">MPGMTRATAAQSVWRWIGIIAGVVWLFIAFYPILYILLTSLRSQQGFLMGNPWLPTQTPTLSNYATVWNAGFARYFLNSVIVSVITVLLILVCALPFAYAVVRTRRLWVQGLFNVLLVGLALPIQAAIIPVYILVSKFHLYDTLAGLILPGVAFGLPLTVLILVNFVRDIPKDLYEAMAIEGAGDRAVLLRLVLPLSKPALLSVGIYNFVQSWNNFLFPLVLTQQDSVRVLPLALVNFRGQYTINVPVIMAAVTLSALPLILAYVFGRRYLLQGMLAGFSK</sequence>
<evidence type="ECO:0000256" key="6">
    <source>
        <dbReference type="ARBA" id="ARBA00023136"/>
    </source>
</evidence>
<evidence type="ECO:0000256" key="3">
    <source>
        <dbReference type="ARBA" id="ARBA00022475"/>
    </source>
</evidence>
<dbReference type="Proteomes" id="UP000183508">
    <property type="component" value="Unassembled WGS sequence"/>
</dbReference>
<dbReference type="PROSITE" id="PS50928">
    <property type="entry name" value="ABC_TM1"/>
    <property type="match status" value="1"/>
</dbReference>
<evidence type="ECO:0000313" key="10">
    <source>
        <dbReference type="Proteomes" id="UP000183508"/>
    </source>
</evidence>
<feature type="transmembrane region" description="Helical" evidence="7">
    <location>
        <begin position="242"/>
        <end position="266"/>
    </location>
</feature>
<proteinExistence type="inferred from homology"/>
<evidence type="ECO:0000256" key="5">
    <source>
        <dbReference type="ARBA" id="ARBA00022989"/>
    </source>
</evidence>
<evidence type="ECO:0000256" key="1">
    <source>
        <dbReference type="ARBA" id="ARBA00004651"/>
    </source>
</evidence>
<keyword evidence="10" id="KW-1185">Reference proteome</keyword>
<dbReference type="PANTHER" id="PTHR43744">
    <property type="entry name" value="ABC TRANSPORTER PERMEASE PROTEIN MG189-RELATED-RELATED"/>
    <property type="match status" value="1"/>
</dbReference>
<keyword evidence="4 7" id="KW-0812">Transmembrane</keyword>
<dbReference type="SUPFAM" id="SSF161098">
    <property type="entry name" value="MetI-like"/>
    <property type="match status" value="1"/>
</dbReference>
<dbReference type="InterPro" id="IPR000515">
    <property type="entry name" value="MetI-like"/>
</dbReference>
<evidence type="ECO:0000256" key="2">
    <source>
        <dbReference type="ARBA" id="ARBA00022448"/>
    </source>
</evidence>
<dbReference type="RefSeq" id="WP_083430116.1">
    <property type="nucleotide sequence ID" value="NZ_FPBV01000002.1"/>
</dbReference>
<dbReference type="OrthoDB" id="31780at2"/>
<evidence type="ECO:0000259" key="8">
    <source>
        <dbReference type="PROSITE" id="PS50928"/>
    </source>
</evidence>
<dbReference type="STRING" id="392015.SAMN05421543_10299"/>
<organism evidence="9 10">
    <name type="scientific">Alicyclobacillus macrosporangiidus</name>
    <dbReference type="NCBI Taxonomy" id="392015"/>
    <lineage>
        <taxon>Bacteria</taxon>
        <taxon>Bacillati</taxon>
        <taxon>Bacillota</taxon>
        <taxon>Bacilli</taxon>
        <taxon>Bacillales</taxon>
        <taxon>Alicyclobacillaceae</taxon>
        <taxon>Alicyclobacillus</taxon>
    </lineage>
</organism>
<keyword evidence="5 7" id="KW-1133">Transmembrane helix</keyword>
<feature type="transmembrane region" description="Helical" evidence="7">
    <location>
        <begin position="12"/>
        <end position="38"/>
    </location>
</feature>
<dbReference type="PANTHER" id="PTHR43744:SF12">
    <property type="entry name" value="ABC TRANSPORTER PERMEASE PROTEIN MG189-RELATED"/>
    <property type="match status" value="1"/>
</dbReference>
<dbReference type="Pfam" id="PF00528">
    <property type="entry name" value="BPD_transp_1"/>
    <property type="match status" value="1"/>
</dbReference>
<accession>A0A1I7GA96</accession>
<evidence type="ECO:0000256" key="7">
    <source>
        <dbReference type="RuleBase" id="RU363032"/>
    </source>
</evidence>
<feature type="domain" description="ABC transmembrane type-1" evidence="8">
    <location>
        <begin position="76"/>
        <end position="267"/>
    </location>
</feature>
<dbReference type="EMBL" id="FPBV01000002">
    <property type="protein sequence ID" value="SFU45378.1"/>
    <property type="molecule type" value="Genomic_DNA"/>
</dbReference>
<feature type="transmembrane region" description="Helical" evidence="7">
    <location>
        <begin position="112"/>
        <end position="135"/>
    </location>
</feature>
<dbReference type="AlphaFoldDB" id="A0A1I7GA96"/>